<keyword evidence="4" id="KW-1185">Reference proteome</keyword>
<dbReference type="Pfam" id="PF13560">
    <property type="entry name" value="HTH_31"/>
    <property type="match status" value="1"/>
</dbReference>
<dbReference type="SUPFAM" id="SSF47413">
    <property type="entry name" value="lambda repressor-like DNA-binding domains"/>
    <property type="match status" value="1"/>
</dbReference>
<proteinExistence type="inferred from homology"/>
<feature type="domain" description="HTH cro/C1-type" evidence="2">
    <location>
        <begin position="14"/>
        <end position="75"/>
    </location>
</feature>
<dbReference type="SMART" id="SM00530">
    <property type="entry name" value="HTH_XRE"/>
    <property type="match status" value="1"/>
</dbReference>
<sequence length="401" mass="44150">MQAQHMGKINPAILRWARESSGLSVERAAKKIGLGATKKSASADRLKRLEEGEDDPTRPLLVRMAKVYHRPLISFYLRSPPVQEDRGADFRTTPEKSTDEEPQIDALIRDVKARQSLLRDLLEREDHESNVVTGALSNKDGLIGTISKLSKLIGFDLGLFRAKPDVDSAFQYVRDLVERSGVFVLLIGDLGHHTSTISPNAFRGYALSDPIAPFIVINDKDAHSAWVFTLLHELCHIGLGETGVSGGMLEGAIEKFCNDVASGMLLPPDDLATLVLPGNSSIDDAARVITEFALARNLSRALVTYRLFRAKILTENDWTTLADRFKREWLVAREEKKARAKAKKSGPSYYVVKRHRVGQGLMRAINRGLLEGNITPTKAGRVLGVAPRNVATLLSTIGRAA</sequence>
<dbReference type="RefSeq" id="WP_083512769.1">
    <property type="nucleotide sequence ID" value="NZ_CP011131.1"/>
</dbReference>
<dbReference type="PANTHER" id="PTHR43236">
    <property type="entry name" value="ANTITOXIN HIGA1"/>
    <property type="match status" value="1"/>
</dbReference>
<evidence type="ECO:0000313" key="3">
    <source>
        <dbReference type="EMBL" id="UNP29302.1"/>
    </source>
</evidence>
<comment type="similarity">
    <text evidence="1">Belongs to the short-chain fatty acyl-CoA assimilation regulator (ScfR) family.</text>
</comment>
<dbReference type="InterPro" id="IPR001387">
    <property type="entry name" value="Cro/C1-type_HTH"/>
</dbReference>
<reference evidence="3 4" key="1">
    <citation type="submission" date="2022-03" db="EMBL/GenBank/DDBJ databases">
        <title>Complete genome sequence of Lysobacter capsici VKM B-2533 and Lysobacter gummosus 10.1.1, promising sources of lytic agents.</title>
        <authorList>
            <person name="Tarlachkov S.V."/>
            <person name="Kudryakova I.V."/>
            <person name="Afoshin A.S."/>
            <person name="Leontyevskaya E.A."/>
            <person name="Leontyevskaya N.V."/>
        </authorList>
    </citation>
    <scope>NUCLEOTIDE SEQUENCE [LARGE SCALE GENOMIC DNA]</scope>
    <source>
        <strain evidence="3 4">10.1.1</strain>
    </source>
</reference>
<dbReference type="InterPro" id="IPR010982">
    <property type="entry name" value="Lambda_DNA-bd_dom_sf"/>
</dbReference>
<protein>
    <submittedName>
        <fullName evidence="3">XRE family transcriptional regulator</fullName>
    </submittedName>
</protein>
<name>A0ABY3XD58_9GAMM</name>
<dbReference type="Pfam" id="PF06114">
    <property type="entry name" value="Peptidase_M78"/>
    <property type="match status" value="1"/>
</dbReference>
<dbReference type="EMBL" id="CP093547">
    <property type="protein sequence ID" value="UNP29302.1"/>
    <property type="molecule type" value="Genomic_DNA"/>
</dbReference>
<dbReference type="InterPro" id="IPR010359">
    <property type="entry name" value="IrrE_HExxH"/>
</dbReference>
<dbReference type="PROSITE" id="PS50943">
    <property type="entry name" value="HTH_CROC1"/>
    <property type="match status" value="1"/>
</dbReference>
<dbReference type="PANTHER" id="PTHR43236:SF2">
    <property type="entry name" value="BLL0069 PROTEIN"/>
    <property type="match status" value="1"/>
</dbReference>
<evidence type="ECO:0000259" key="2">
    <source>
        <dbReference type="PROSITE" id="PS50943"/>
    </source>
</evidence>
<accession>A0ABY3XD58</accession>
<dbReference type="InterPro" id="IPR052345">
    <property type="entry name" value="Rad_response_metalloprotease"/>
</dbReference>
<evidence type="ECO:0000256" key="1">
    <source>
        <dbReference type="ARBA" id="ARBA00007227"/>
    </source>
</evidence>
<gene>
    <name evidence="3" type="ORF">MOV92_23000</name>
</gene>
<dbReference type="CDD" id="cd00093">
    <property type="entry name" value="HTH_XRE"/>
    <property type="match status" value="1"/>
</dbReference>
<dbReference type="Proteomes" id="UP000829194">
    <property type="component" value="Chromosome"/>
</dbReference>
<organism evidence="3 4">
    <name type="scientific">Lysobacter gummosus</name>
    <dbReference type="NCBI Taxonomy" id="262324"/>
    <lineage>
        <taxon>Bacteria</taxon>
        <taxon>Pseudomonadati</taxon>
        <taxon>Pseudomonadota</taxon>
        <taxon>Gammaproteobacteria</taxon>
        <taxon>Lysobacterales</taxon>
        <taxon>Lysobacteraceae</taxon>
        <taxon>Lysobacter</taxon>
    </lineage>
</organism>
<dbReference type="Gene3D" id="1.10.260.40">
    <property type="entry name" value="lambda repressor-like DNA-binding domains"/>
    <property type="match status" value="1"/>
</dbReference>
<evidence type="ECO:0000313" key="4">
    <source>
        <dbReference type="Proteomes" id="UP000829194"/>
    </source>
</evidence>